<feature type="region of interest" description="Disordered" evidence="4">
    <location>
        <begin position="35"/>
        <end position="60"/>
    </location>
</feature>
<dbReference type="GeneTree" id="ENSGT01020000230338"/>
<dbReference type="InterPro" id="IPR016187">
    <property type="entry name" value="CTDL_fold"/>
</dbReference>
<dbReference type="PROSITE" id="PS50041">
    <property type="entry name" value="C_TYPE_LECTIN_2"/>
    <property type="match status" value="1"/>
</dbReference>
<dbReference type="InterPro" id="IPR050828">
    <property type="entry name" value="C-type_lectin/matrix_domain"/>
</dbReference>
<dbReference type="PANTHER" id="PTHR45710:SF8">
    <property type="entry name" value="RERATING FAMILY MEMBER 4"/>
    <property type="match status" value="1"/>
</dbReference>
<dbReference type="Gene3D" id="3.10.100.10">
    <property type="entry name" value="Mannose-Binding Protein A, subunit A"/>
    <property type="match status" value="1"/>
</dbReference>
<dbReference type="Ensembl" id="ENSPNAT00000047281.1">
    <property type="protein sequence ID" value="ENSPNAP00000042035.1"/>
    <property type="gene ID" value="ENSPNAG00000033795.1"/>
</dbReference>
<dbReference type="GO" id="GO:0030246">
    <property type="term" value="F:carbohydrate binding"/>
    <property type="evidence" value="ECO:0007669"/>
    <property type="project" value="UniProtKB-KW"/>
</dbReference>
<dbReference type="AlphaFoldDB" id="A0AAR2IQQ8"/>
<dbReference type="GO" id="GO:0005886">
    <property type="term" value="C:plasma membrane"/>
    <property type="evidence" value="ECO:0007669"/>
    <property type="project" value="UniProtKB-SubCell"/>
</dbReference>
<evidence type="ECO:0000256" key="2">
    <source>
        <dbReference type="ARBA" id="ARBA00022734"/>
    </source>
</evidence>
<comment type="subcellular location">
    <subcellularLocation>
        <location evidence="1">Cell membrane</location>
        <topology evidence="1">Single-pass type II membrane protein</topology>
    </subcellularLocation>
</comment>
<dbReference type="Gene3D" id="1.20.5.400">
    <property type="match status" value="1"/>
</dbReference>
<keyword evidence="5" id="KW-1133">Transmembrane helix</keyword>
<accession>A0AAR2IQQ8</accession>
<evidence type="ECO:0000313" key="7">
    <source>
        <dbReference type="Ensembl" id="ENSPNAP00000042035.1"/>
    </source>
</evidence>
<keyword evidence="5" id="KW-0812">Transmembrane</keyword>
<dbReference type="SUPFAM" id="SSF56436">
    <property type="entry name" value="C-type lectin-like"/>
    <property type="match status" value="1"/>
</dbReference>
<dbReference type="SMART" id="SM00034">
    <property type="entry name" value="CLECT"/>
    <property type="match status" value="1"/>
</dbReference>
<evidence type="ECO:0000256" key="3">
    <source>
        <dbReference type="SAM" id="Coils"/>
    </source>
</evidence>
<dbReference type="InterPro" id="IPR001304">
    <property type="entry name" value="C-type_lectin-like"/>
</dbReference>
<evidence type="ECO:0000259" key="6">
    <source>
        <dbReference type="PROSITE" id="PS50041"/>
    </source>
</evidence>
<proteinExistence type="predicted"/>
<protein>
    <recommendedName>
        <fullName evidence="6">C-type lectin domain-containing protein</fullName>
    </recommendedName>
</protein>
<keyword evidence="3" id="KW-0175">Coiled coil</keyword>
<dbReference type="InterPro" id="IPR033989">
    <property type="entry name" value="CD209-like_CTLD"/>
</dbReference>
<reference evidence="7" key="3">
    <citation type="submission" date="2025-09" db="UniProtKB">
        <authorList>
            <consortium name="Ensembl"/>
        </authorList>
    </citation>
    <scope>IDENTIFICATION</scope>
</reference>
<evidence type="ECO:0000256" key="1">
    <source>
        <dbReference type="ARBA" id="ARBA00004401"/>
    </source>
</evidence>
<keyword evidence="5" id="KW-0472">Membrane</keyword>
<name>A0AAR2IQQ8_PYGNA</name>
<dbReference type="CDD" id="cd03590">
    <property type="entry name" value="CLECT_DC-SIGN_like"/>
    <property type="match status" value="1"/>
</dbReference>
<feature type="transmembrane region" description="Helical" evidence="5">
    <location>
        <begin position="68"/>
        <end position="89"/>
    </location>
</feature>
<organism evidence="7 8">
    <name type="scientific">Pygocentrus nattereri</name>
    <name type="common">Red-bellied piranha</name>
    <dbReference type="NCBI Taxonomy" id="42514"/>
    <lineage>
        <taxon>Eukaryota</taxon>
        <taxon>Metazoa</taxon>
        <taxon>Chordata</taxon>
        <taxon>Craniata</taxon>
        <taxon>Vertebrata</taxon>
        <taxon>Euteleostomi</taxon>
        <taxon>Actinopterygii</taxon>
        <taxon>Neopterygii</taxon>
        <taxon>Teleostei</taxon>
        <taxon>Ostariophysi</taxon>
        <taxon>Characiformes</taxon>
        <taxon>Characoidei</taxon>
        <taxon>Pygocentrus</taxon>
    </lineage>
</organism>
<evidence type="ECO:0000313" key="8">
    <source>
        <dbReference type="Proteomes" id="UP001501920"/>
    </source>
</evidence>
<dbReference type="Pfam" id="PF00059">
    <property type="entry name" value="Lectin_C"/>
    <property type="match status" value="1"/>
</dbReference>
<evidence type="ECO:0000256" key="5">
    <source>
        <dbReference type="SAM" id="Phobius"/>
    </source>
</evidence>
<keyword evidence="2" id="KW-0430">Lectin</keyword>
<sequence>MSQTVYENFSYTEEPSRGERVEVVVDIYESADTARNVNATSERDDSGTKRKLQTHHTGDTAGSRSYRLAAVCLGLLCVLLLTAITVLWVKFTNLTAERDQLKTSYTNLTIQRDQLQTSYTNLTIQRDQLQTSYTNLTKVSEQLQKERDKLQERLCGLSKSTEQGQKCFRDSVYYISTEKKSWSESRKFCTERGAELVIINSREEQVRVRERERERERYYCSSAVYIHIVPYVPCQEFISKVFGSSEAWIGLTDTEKEGVWKWVNSSALTTAFWWTGEPNDHGGNEDCAVTGYKGAVSERVSTWADYPCDHHVVGLCEKSFI</sequence>
<dbReference type="Proteomes" id="UP001501920">
    <property type="component" value="Chromosome 22"/>
</dbReference>
<reference evidence="7 8" key="1">
    <citation type="submission" date="2020-10" db="EMBL/GenBank/DDBJ databases">
        <title>Pygocentrus nattereri (red-bellied piranha) genome, fPygNat1, primary haplotype.</title>
        <authorList>
            <person name="Myers G."/>
            <person name="Meyer A."/>
            <person name="Karagic N."/>
            <person name="Pippel M."/>
            <person name="Winkler S."/>
            <person name="Tracey A."/>
            <person name="Wood J."/>
            <person name="Formenti G."/>
            <person name="Howe K."/>
            <person name="Fedrigo O."/>
            <person name="Jarvis E.D."/>
        </authorList>
    </citation>
    <scope>NUCLEOTIDE SEQUENCE [LARGE SCALE GENOMIC DNA]</scope>
</reference>
<feature type="domain" description="C-type lectin" evidence="6">
    <location>
        <begin position="168"/>
        <end position="317"/>
    </location>
</feature>
<dbReference type="PANTHER" id="PTHR45710">
    <property type="entry name" value="C-TYPE LECTIN DOMAIN-CONTAINING PROTEIN 180"/>
    <property type="match status" value="1"/>
</dbReference>
<evidence type="ECO:0000256" key="4">
    <source>
        <dbReference type="SAM" id="MobiDB-lite"/>
    </source>
</evidence>
<dbReference type="InterPro" id="IPR016186">
    <property type="entry name" value="C-type_lectin-like/link_sf"/>
</dbReference>
<reference evidence="7" key="2">
    <citation type="submission" date="2025-08" db="UniProtKB">
        <authorList>
            <consortium name="Ensembl"/>
        </authorList>
    </citation>
    <scope>IDENTIFICATION</scope>
</reference>
<keyword evidence="8" id="KW-1185">Reference proteome</keyword>
<feature type="coiled-coil region" evidence="3">
    <location>
        <begin position="126"/>
        <end position="153"/>
    </location>
</feature>